<sequence>MLRRSLFLLATCALATTASAESWVPAWYAPPIGYEPAIKDALGRPYDNETVRQVVRIGSEGAVIRLRLSNELGDAPVAIGGASILRLDAAGHPVDGSLRKLMFAGQPGAILPAHAPMLTDPLPLAVKAGETLAVSIHYAGPATVAAHAQMVDIAGPGDFTDRTELPAPRRARAGGIVSAVEVESAKPAVLVAFGDSITEGAGASPGKGMSWPDQLTSLLAKDKAGQCWAIANAGISGNRLLHDGRGPNALSRFDRDVLAVPGATHVLILEGINDIGKVRQPELQYQQVSAERIIAAYRQLLARAKARGLRVIIGTLLPYEGAAYADEAGEARRQSVNRWIRDNARLFDAVVDFDGTMQEPGQPGVMRLSDQIGDHLHPNDAGYGRMAAAALPVILAQGACRQ</sequence>
<dbReference type="RefSeq" id="WP_097384798.1">
    <property type="nucleotide sequence ID" value="NZ_CP023741.1"/>
</dbReference>
<evidence type="ECO:0000259" key="2">
    <source>
        <dbReference type="Pfam" id="PF13472"/>
    </source>
</evidence>
<feature type="domain" description="SGNH hydrolase-type esterase" evidence="2">
    <location>
        <begin position="192"/>
        <end position="383"/>
    </location>
</feature>
<name>A0A291N3Z4_SPHYA</name>
<dbReference type="Gene3D" id="3.40.50.1110">
    <property type="entry name" value="SGNH hydrolase"/>
    <property type="match status" value="1"/>
</dbReference>
<dbReference type="EMBL" id="CP023741">
    <property type="protein sequence ID" value="ATI82089.1"/>
    <property type="molecule type" value="Genomic_DNA"/>
</dbReference>
<evidence type="ECO:0000313" key="4">
    <source>
        <dbReference type="Proteomes" id="UP000219422"/>
    </source>
</evidence>
<dbReference type="InterPro" id="IPR053140">
    <property type="entry name" value="GDSL_Rv0518-like"/>
</dbReference>
<dbReference type="CDD" id="cd01830">
    <property type="entry name" value="XynE_like"/>
    <property type="match status" value="1"/>
</dbReference>
<evidence type="ECO:0000313" key="3">
    <source>
        <dbReference type="EMBL" id="ATI82089.1"/>
    </source>
</evidence>
<dbReference type="PANTHER" id="PTHR43784">
    <property type="entry name" value="GDSL-LIKE LIPASE/ACYLHYDROLASE, PUTATIVE (AFU_ORTHOLOGUE AFUA_2G00820)-RELATED"/>
    <property type="match status" value="1"/>
</dbReference>
<gene>
    <name evidence="3" type="ORF">A6768_20190</name>
</gene>
<organism evidence="3 4">
    <name type="scientific">Sphingobium yanoikuyae</name>
    <name type="common">Sphingomonas yanoikuyae</name>
    <dbReference type="NCBI Taxonomy" id="13690"/>
    <lineage>
        <taxon>Bacteria</taxon>
        <taxon>Pseudomonadati</taxon>
        <taxon>Pseudomonadota</taxon>
        <taxon>Alphaproteobacteria</taxon>
        <taxon>Sphingomonadales</taxon>
        <taxon>Sphingomonadaceae</taxon>
        <taxon>Sphingobium</taxon>
    </lineage>
</organism>
<keyword evidence="1" id="KW-0732">Signal</keyword>
<proteinExistence type="predicted"/>
<accession>A0A291N3Z4</accession>
<dbReference type="Proteomes" id="UP000219422">
    <property type="component" value="Chromosome"/>
</dbReference>
<dbReference type="SUPFAM" id="SSF52266">
    <property type="entry name" value="SGNH hydrolase"/>
    <property type="match status" value="1"/>
</dbReference>
<reference evidence="3 4" key="1">
    <citation type="submission" date="2017-10" db="EMBL/GenBank/DDBJ databases">
        <title>Sphingobium yanoikuyae S72.</title>
        <authorList>
            <person name="Sanchez E."/>
            <person name="Bustos P."/>
            <person name="Mendoza P."/>
            <person name="Guo X."/>
            <person name="Mendoza A."/>
        </authorList>
    </citation>
    <scope>NUCLEOTIDE SEQUENCE [LARGE SCALE GENOMIC DNA]</scope>
    <source>
        <strain evidence="3 4">S72</strain>
    </source>
</reference>
<dbReference type="GeneID" id="57779176"/>
<feature type="chain" id="PRO_5013149425" description="SGNH hydrolase-type esterase domain-containing protein" evidence="1">
    <location>
        <begin position="21"/>
        <end position="402"/>
    </location>
</feature>
<evidence type="ECO:0000256" key="1">
    <source>
        <dbReference type="SAM" id="SignalP"/>
    </source>
</evidence>
<dbReference type="GO" id="GO:0016788">
    <property type="term" value="F:hydrolase activity, acting on ester bonds"/>
    <property type="evidence" value="ECO:0007669"/>
    <property type="project" value="UniProtKB-ARBA"/>
</dbReference>
<feature type="signal peptide" evidence="1">
    <location>
        <begin position="1"/>
        <end position="20"/>
    </location>
</feature>
<dbReference type="KEGG" id="sya:A6768_20190"/>
<dbReference type="PANTHER" id="PTHR43784:SF2">
    <property type="entry name" value="GDSL-LIKE LIPASE_ACYLHYDROLASE, PUTATIVE (AFU_ORTHOLOGUE AFUA_2G00820)-RELATED"/>
    <property type="match status" value="1"/>
</dbReference>
<dbReference type="Pfam" id="PF13472">
    <property type="entry name" value="Lipase_GDSL_2"/>
    <property type="match status" value="1"/>
</dbReference>
<dbReference type="InterPro" id="IPR036514">
    <property type="entry name" value="SGNH_hydro_sf"/>
</dbReference>
<dbReference type="InterPro" id="IPR013830">
    <property type="entry name" value="SGNH_hydro"/>
</dbReference>
<protein>
    <recommendedName>
        <fullName evidence="2">SGNH hydrolase-type esterase domain-containing protein</fullName>
    </recommendedName>
</protein>
<dbReference type="AlphaFoldDB" id="A0A291N3Z4"/>